<dbReference type="RefSeq" id="WP_174583356.1">
    <property type="nucleotide sequence ID" value="NZ_CAJNOB010000024.1"/>
</dbReference>
<keyword evidence="3" id="KW-1185">Reference proteome</keyword>
<organism evidence="2 3">
    <name type="scientific">Candidatus Methylacidithermus pantelleriae</name>
    <dbReference type="NCBI Taxonomy" id="2744239"/>
    <lineage>
        <taxon>Bacteria</taxon>
        <taxon>Pseudomonadati</taxon>
        <taxon>Verrucomicrobiota</taxon>
        <taxon>Methylacidiphilae</taxon>
        <taxon>Methylacidiphilales</taxon>
        <taxon>Methylacidiphilaceae</taxon>
        <taxon>Candidatus Methylacidithermus</taxon>
    </lineage>
</organism>
<feature type="transmembrane region" description="Helical" evidence="1">
    <location>
        <begin position="159"/>
        <end position="181"/>
    </location>
</feature>
<reference evidence="2" key="1">
    <citation type="submission" date="2021-02" db="EMBL/GenBank/DDBJ databases">
        <authorList>
            <person name="Cremers G."/>
            <person name="Picone N."/>
        </authorList>
    </citation>
    <scope>NUCLEOTIDE SEQUENCE</scope>
    <source>
        <strain evidence="2">PQ17</strain>
    </source>
</reference>
<evidence type="ECO:0000313" key="2">
    <source>
        <dbReference type="EMBL" id="CAF0699861.1"/>
    </source>
</evidence>
<dbReference type="Proteomes" id="UP000663859">
    <property type="component" value="Unassembled WGS sequence"/>
</dbReference>
<feature type="transmembrane region" description="Helical" evidence="1">
    <location>
        <begin position="293"/>
        <end position="314"/>
    </location>
</feature>
<evidence type="ECO:0000313" key="3">
    <source>
        <dbReference type="Proteomes" id="UP000663859"/>
    </source>
</evidence>
<sequence length="386" mass="41971">MKGLGCQFAYPSRQDQRKSYNPAQWWAQWLFGRSVSLKDLQDPGTLLGGLTSDQNRDKFKLGIYYIARHLFPGVTLGGGGHLDDPNAYLYTGNVRRDIVVTNRNQRADGPLTPYWFLLLSSALNLVPTLLAFAVPAIASVTLFLSIYFLQFLVMVGCDLAFRVLMALGLAMIPLVFFGRFYDVWRHYLIGLICTAMVPWLFFVCAGIGFSIVTLLYHALFDGQNGQPGIIPGILSSLGNVIFANLARVADFSQSAPSDWFGPPIVQFFNNLNNPSNGTPIPLVRFIRDVIGMFLELATFTSAIFAGVSIITFFVMTGIHWAVAAGRIAFSAFIAFSEAASVILQQATAPVGFAERIGSAMWERAQAGISAIGQTIRGLGGGGGGRG</sequence>
<gene>
    <name evidence="2" type="ORF">MPNT_300021</name>
</gene>
<feature type="transmembrane region" description="Helical" evidence="1">
    <location>
        <begin position="129"/>
        <end position="153"/>
    </location>
</feature>
<feature type="transmembrane region" description="Helical" evidence="1">
    <location>
        <begin position="188"/>
        <end position="216"/>
    </location>
</feature>
<evidence type="ECO:0000256" key="1">
    <source>
        <dbReference type="SAM" id="Phobius"/>
    </source>
</evidence>
<proteinExistence type="predicted"/>
<comment type="caution">
    <text evidence="2">The sequence shown here is derived from an EMBL/GenBank/DDBJ whole genome shotgun (WGS) entry which is preliminary data.</text>
</comment>
<protein>
    <submittedName>
        <fullName evidence="2">Uncharacterized protein</fullName>
    </submittedName>
</protein>
<dbReference type="EMBL" id="CAJNOB010000024">
    <property type="protein sequence ID" value="CAF0699861.1"/>
    <property type="molecule type" value="Genomic_DNA"/>
</dbReference>
<keyword evidence="1" id="KW-1133">Transmembrane helix</keyword>
<dbReference type="AlphaFoldDB" id="A0A8J2BQP4"/>
<name>A0A8J2BQP4_9BACT</name>
<accession>A0A8J2BQP4</accession>
<keyword evidence="1" id="KW-0812">Transmembrane</keyword>
<keyword evidence="1" id="KW-0472">Membrane</keyword>
<feature type="transmembrane region" description="Helical" evidence="1">
    <location>
        <begin position="228"/>
        <end position="246"/>
    </location>
</feature>